<keyword evidence="2" id="KW-1185">Reference proteome</keyword>
<accession>A0A1S6HX14</accession>
<reference evidence="1 2" key="1">
    <citation type="submission" date="2016-03" db="EMBL/GenBank/DDBJ databases">
        <title>Complete genome sequence of Shewanella psychrophila WP2, a deep sea bacterium isolated from west Pacific sediment.</title>
        <authorList>
            <person name="Xu G."/>
            <person name="Jian H."/>
        </authorList>
    </citation>
    <scope>NUCLEOTIDE SEQUENCE [LARGE SCALE GENOMIC DNA]</scope>
    <source>
        <strain evidence="1 2">WP2</strain>
    </source>
</reference>
<evidence type="ECO:0000313" key="1">
    <source>
        <dbReference type="EMBL" id="AQS40116.1"/>
    </source>
</evidence>
<name>A0A1S6HX14_9GAMM</name>
<organism evidence="1 2">
    <name type="scientific">Shewanella psychrophila</name>
    <dbReference type="NCBI Taxonomy" id="225848"/>
    <lineage>
        <taxon>Bacteria</taxon>
        <taxon>Pseudomonadati</taxon>
        <taxon>Pseudomonadota</taxon>
        <taxon>Gammaproteobacteria</taxon>
        <taxon>Alteromonadales</taxon>
        <taxon>Shewanellaceae</taxon>
        <taxon>Shewanella</taxon>
    </lineage>
</organism>
<sequence length="80" mass="9230">MLRTKPHGWKMCVEPSNKLATDSQLTKIEQRANKRVQMREEAIRSAEKEPANQAASILVKPSTLDWYKVFCGHMHSCFLQ</sequence>
<protein>
    <submittedName>
        <fullName evidence="1">Uncharacterized protein</fullName>
    </submittedName>
</protein>
<dbReference type="EMBL" id="CP014782">
    <property type="protein sequence ID" value="AQS40116.1"/>
    <property type="molecule type" value="Genomic_DNA"/>
</dbReference>
<dbReference type="Proteomes" id="UP000189545">
    <property type="component" value="Chromosome"/>
</dbReference>
<dbReference type="AlphaFoldDB" id="A0A1S6HX14"/>
<gene>
    <name evidence="1" type="ORF">Sps_05038</name>
</gene>
<evidence type="ECO:0000313" key="2">
    <source>
        <dbReference type="Proteomes" id="UP000189545"/>
    </source>
</evidence>
<proteinExistence type="predicted"/>
<dbReference type="KEGG" id="spsw:Sps_05038"/>